<name>A0AA95JCB7_9BACL</name>
<dbReference type="PANTHER" id="PTHR23028:SF131">
    <property type="entry name" value="BLR2367 PROTEIN"/>
    <property type="match status" value="1"/>
</dbReference>
<evidence type="ECO:0000313" key="6">
    <source>
        <dbReference type="Proteomes" id="UP001178662"/>
    </source>
</evidence>
<dbReference type="GO" id="GO:0000271">
    <property type="term" value="P:polysaccharide biosynthetic process"/>
    <property type="evidence" value="ECO:0007669"/>
    <property type="project" value="TreeGrafter"/>
</dbReference>
<keyword evidence="3" id="KW-1133">Transmembrane helix</keyword>
<feature type="transmembrane region" description="Helical" evidence="3">
    <location>
        <begin position="139"/>
        <end position="159"/>
    </location>
</feature>
<dbReference type="AlphaFoldDB" id="A0AA95JCB7"/>
<evidence type="ECO:0000313" key="5">
    <source>
        <dbReference type="EMBL" id="WEK55026.1"/>
    </source>
</evidence>
<dbReference type="Pfam" id="PF01757">
    <property type="entry name" value="Acyl_transf_3"/>
    <property type="match status" value="1"/>
</dbReference>
<keyword evidence="5" id="KW-0808">Transferase</keyword>
<organism evidence="5 6">
    <name type="scientific">Candidatus Cohnella colombiensis</name>
    <dbReference type="NCBI Taxonomy" id="3121368"/>
    <lineage>
        <taxon>Bacteria</taxon>
        <taxon>Bacillati</taxon>
        <taxon>Bacillota</taxon>
        <taxon>Bacilli</taxon>
        <taxon>Bacillales</taxon>
        <taxon>Paenibacillaceae</taxon>
        <taxon>Cohnella</taxon>
    </lineage>
</organism>
<feature type="transmembrane region" description="Helical" evidence="3">
    <location>
        <begin position="86"/>
        <end position="106"/>
    </location>
</feature>
<evidence type="ECO:0000256" key="1">
    <source>
        <dbReference type="ARBA" id="ARBA00004370"/>
    </source>
</evidence>
<dbReference type="Proteomes" id="UP001178662">
    <property type="component" value="Chromosome"/>
</dbReference>
<dbReference type="InterPro" id="IPR002656">
    <property type="entry name" value="Acyl_transf_3_dom"/>
</dbReference>
<feature type="transmembrane region" description="Helical" evidence="3">
    <location>
        <begin position="272"/>
        <end position="289"/>
    </location>
</feature>
<evidence type="ECO:0000256" key="2">
    <source>
        <dbReference type="ARBA" id="ARBA00007400"/>
    </source>
</evidence>
<dbReference type="InterPro" id="IPR050879">
    <property type="entry name" value="Acyltransferase_3"/>
</dbReference>
<dbReference type="EMBL" id="CP119317">
    <property type="protein sequence ID" value="WEK55026.1"/>
    <property type="molecule type" value="Genomic_DNA"/>
</dbReference>
<feature type="transmembrane region" description="Helical" evidence="3">
    <location>
        <begin position="309"/>
        <end position="331"/>
    </location>
</feature>
<keyword evidence="6" id="KW-1185">Reference proteome</keyword>
<dbReference type="GO" id="GO:0016020">
    <property type="term" value="C:membrane"/>
    <property type="evidence" value="ECO:0007669"/>
    <property type="project" value="TreeGrafter"/>
</dbReference>
<keyword evidence="3" id="KW-0472">Membrane</keyword>
<keyword evidence="3" id="KW-0812">Transmembrane</keyword>
<reference evidence="5" key="1">
    <citation type="submission" date="2023-03" db="EMBL/GenBank/DDBJ databases">
        <title>Andean soil-derived lignocellulolytic bacterial consortium as a source of novel taxa and putative plastic-active enzymes.</title>
        <authorList>
            <person name="Diaz-Garcia L."/>
            <person name="Chuvochina M."/>
            <person name="Feuerriegel G."/>
            <person name="Bunk B."/>
            <person name="Sproer C."/>
            <person name="Streit W.R."/>
            <person name="Rodriguez L.M."/>
            <person name="Overmann J."/>
            <person name="Jimenez D.J."/>
        </authorList>
    </citation>
    <scope>NUCLEOTIDE SEQUENCE</scope>
    <source>
        <strain evidence="5">MAG 2441</strain>
    </source>
</reference>
<feature type="domain" description="Acyltransferase 3" evidence="4">
    <location>
        <begin position="10"/>
        <end position="324"/>
    </location>
</feature>
<dbReference type="GO" id="GO:0016747">
    <property type="term" value="F:acyltransferase activity, transferring groups other than amino-acyl groups"/>
    <property type="evidence" value="ECO:0007669"/>
    <property type="project" value="InterPro"/>
</dbReference>
<keyword evidence="5" id="KW-0012">Acyltransferase</keyword>
<feature type="transmembrane region" description="Helical" evidence="3">
    <location>
        <begin position="45"/>
        <end position="65"/>
    </location>
</feature>
<protein>
    <submittedName>
        <fullName evidence="5">Acyltransferase</fullName>
    </submittedName>
</protein>
<evidence type="ECO:0000256" key="3">
    <source>
        <dbReference type="SAM" id="Phobius"/>
    </source>
</evidence>
<comment type="similarity">
    <text evidence="2">Belongs to the acyltransferase 3 family.</text>
</comment>
<dbReference type="PANTHER" id="PTHR23028">
    <property type="entry name" value="ACETYLTRANSFERASE"/>
    <property type="match status" value="1"/>
</dbReference>
<proteinExistence type="inferred from homology"/>
<accession>A0AA95JCB7</accession>
<gene>
    <name evidence="5" type="ORF">P0Y55_02795</name>
</gene>
<evidence type="ECO:0000259" key="4">
    <source>
        <dbReference type="Pfam" id="PF01757"/>
    </source>
</evidence>
<feature type="transmembrane region" description="Helical" evidence="3">
    <location>
        <begin position="7"/>
        <end position="25"/>
    </location>
</feature>
<comment type="subcellular location">
    <subcellularLocation>
        <location evidence="1">Membrane</location>
    </subcellularLocation>
</comment>
<sequence>MKSINHTLLGFRGLLAFSVVIYHIFESAGIEGYIQRFSEDSVLYLINYAGVISVDLFFVISGYLIMQSLSTKRTLRQFAINRLLRIYPVFLTIHLIIFVVGPLIGYKWMDGISVGAYVTHFVSNSLLLPGMLELPIAQIVAWSLSYEMFFYIIAGLIWFTYRSSKIRTYGKYSLYTLMFFSSVVIVYFHRDALFFVVGVAAYYSQTKWKRSGERHKALYLDGMIYLVAIYAAFHVMKAPLAVALGLSFLLFRTIIMEYGLLSLILRTKLMNYLGKISFSLYMWHTMVMFPLKKLMPKLSSLMDSSSTSFVLYMLMSLVLSLIVSHLSYNYIETRFTRKKVESSANSSITPYF</sequence>